<sequence>MIKAWIASVVLVLLVGAALAERPIGSQTTIVPAPSAHHPGRIEEDDAGWDCKTMGNRQCGPPVRLQ</sequence>
<evidence type="ECO:0000313" key="2">
    <source>
        <dbReference type="EMBL" id="TDC92466.1"/>
    </source>
</evidence>
<evidence type="ECO:0000256" key="1">
    <source>
        <dbReference type="SAM" id="MobiDB-lite"/>
    </source>
</evidence>
<dbReference type="EMBL" id="SMKV01000014">
    <property type="protein sequence ID" value="TDC92466.1"/>
    <property type="molecule type" value="Genomic_DNA"/>
</dbReference>
<accession>A0A4R4UQB0</accession>
<dbReference type="Proteomes" id="UP000294744">
    <property type="component" value="Unassembled WGS sequence"/>
</dbReference>
<reference evidence="2 3" key="1">
    <citation type="submission" date="2019-03" db="EMBL/GenBank/DDBJ databases">
        <title>Draft genome sequences of novel Actinobacteria.</title>
        <authorList>
            <person name="Sahin N."/>
            <person name="Ay H."/>
            <person name="Saygin H."/>
        </authorList>
    </citation>
    <scope>NUCLEOTIDE SEQUENCE [LARGE SCALE GENOMIC DNA]</scope>
    <source>
        <strain evidence="2 3">16K404</strain>
    </source>
</reference>
<comment type="caution">
    <text evidence="2">The sequence shown here is derived from an EMBL/GenBank/DDBJ whole genome shotgun (WGS) entry which is preliminary data.</text>
</comment>
<protein>
    <submittedName>
        <fullName evidence="2">Uncharacterized protein</fullName>
    </submittedName>
</protein>
<keyword evidence="3" id="KW-1185">Reference proteome</keyword>
<feature type="region of interest" description="Disordered" evidence="1">
    <location>
        <begin position="30"/>
        <end position="66"/>
    </location>
</feature>
<dbReference type="OrthoDB" id="4764844at2"/>
<gene>
    <name evidence="2" type="ORF">E1161_13460</name>
</gene>
<proteinExistence type="predicted"/>
<dbReference type="AlphaFoldDB" id="A0A4R4UQB0"/>
<evidence type="ECO:0000313" key="3">
    <source>
        <dbReference type="Proteomes" id="UP000294744"/>
    </source>
</evidence>
<organism evidence="2 3">
    <name type="scientific">Saccharopolyspora aridisoli</name>
    <dbReference type="NCBI Taxonomy" id="2530385"/>
    <lineage>
        <taxon>Bacteria</taxon>
        <taxon>Bacillati</taxon>
        <taxon>Actinomycetota</taxon>
        <taxon>Actinomycetes</taxon>
        <taxon>Pseudonocardiales</taxon>
        <taxon>Pseudonocardiaceae</taxon>
        <taxon>Saccharopolyspora</taxon>
    </lineage>
</organism>
<name>A0A4R4UQB0_9PSEU</name>